<evidence type="ECO:0000256" key="1">
    <source>
        <dbReference type="SAM" id="Coils"/>
    </source>
</evidence>
<feature type="compositionally biased region" description="Basic and acidic residues" evidence="2">
    <location>
        <begin position="2585"/>
        <end position="2596"/>
    </location>
</feature>
<feature type="coiled-coil region" evidence="1">
    <location>
        <begin position="2259"/>
        <end position="2293"/>
    </location>
</feature>
<feature type="coiled-coil region" evidence="1">
    <location>
        <begin position="980"/>
        <end position="1056"/>
    </location>
</feature>
<feature type="coiled-coil region" evidence="1">
    <location>
        <begin position="1169"/>
        <end position="1231"/>
    </location>
</feature>
<dbReference type="EnsemblMetazoa" id="CLYHEMT014632.1">
    <property type="protein sequence ID" value="CLYHEMP014632.1"/>
    <property type="gene ID" value="CLYHEMG014632"/>
</dbReference>
<dbReference type="Proteomes" id="UP000594262">
    <property type="component" value="Unplaced"/>
</dbReference>
<name>A0A7M5WXM3_9CNID</name>
<feature type="coiled-coil region" evidence="1">
    <location>
        <begin position="2916"/>
        <end position="2943"/>
    </location>
</feature>
<organism evidence="3 4">
    <name type="scientific">Clytia hemisphaerica</name>
    <dbReference type="NCBI Taxonomy" id="252671"/>
    <lineage>
        <taxon>Eukaryota</taxon>
        <taxon>Metazoa</taxon>
        <taxon>Cnidaria</taxon>
        <taxon>Hydrozoa</taxon>
        <taxon>Hydroidolina</taxon>
        <taxon>Leptothecata</taxon>
        <taxon>Obeliida</taxon>
        <taxon>Clytiidae</taxon>
        <taxon>Clytia</taxon>
    </lineage>
</organism>
<accession>A0A7M5WXM3</accession>
<feature type="compositionally biased region" description="Basic and acidic residues" evidence="2">
    <location>
        <begin position="1681"/>
        <end position="1695"/>
    </location>
</feature>
<dbReference type="PANTHER" id="PTHR23159">
    <property type="entry name" value="CENTROSOMAL PROTEIN 2"/>
    <property type="match status" value="1"/>
</dbReference>
<feature type="region of interest" description="Disordered" evidence="2">
    <location>
        <begin position="1129"/>
        <end position="1159"/>
    </location>
</feature>
<proteinExistence type="predicted"/>
<feature type="coiled-coil region" evidence="1">
    <location>
        <begin position="1820"/>
        <end position="1931"/>
    </location>
</feature>
<feature type="coiled-coil region" evidence="1">
    <location>
        <begin position="406"/>
        <end position="559"/>
    </location>
</feature>
<feature type="compositionally biased region" description="Basic and acidic residues" evidence="2">
    <location>
        <begin position="1534"/>
        <end position="1547"/>
    </location>
</feature>
<dbReference type="RefSeq" id="XP_066916028.1">
    <property type="nucleotide sequence ID" value="XM_067059927.1"/>
</dbReference>
<reference evidence="3" key="1">
    <citation type="submission" date="2021-01" db="UniProtKB">
        <authorList>
            <consortium name="EnsemblMetazoa"/>
        </authorList>
    </citation>
    <scope>IDENTIFICATION</scope>
</reference>
<feature type="compositionally biased region" description="Low complexity" evidence="2">
    <location>
        <begin position="2574"/>
        <end position="2584"/>
    </location>
</feature>
<keyword evidence="4" id="KW-1185">Reference proteome</keyword>
<feature type="coiled-coil region" evidence="1">
    <location>
        <begin position="1488"/>
        <end position="1529"/>
    </location>
</feature>
<keyword evidence="1" id="KW-0175">Coiled coil</keyword>
<feature type="coiled-coil region" evidence="1">
    <location>
        <begin position="1391"/>
        <end position="1464"/>
    </location>
</feature>
<feature type="compositionally biased region" description="Polar residues" evidence="2">
    <location>
        <begin position="1696"/>
        <end position="1712"/>
    </location>
</feature>
<sequence length="3002" mass="348091">MNENADISNHRHASDQQKQYENLVDSIHASFKGKNHVNKILTSLHDLFAVFDEAHHSNAARSKAEERRIERDMMLGVVTMLLNHLIKDQDESFQTESIDKFIDIFRKGIDQTSFVSMLMREFEDASSIMTSVKSVFEADGVSDEDIDSIVQKIDSFLQSSFSVNNSFSFCREESVTEFEENDQKEIERLLSGWVKNKNEMRKRTKKLENFRAESSEKLDTLEQSIEDSKERNKEFRRTLNDTSDRIAILIEQLHDNTQKSDFLQKEMEIIDNTVNDLESYKEKTHKEYEDLEEQLFEKQNSLIDFLKKIDRNLDDSLHKHQQIIERHDVFNEALEELAECYSSFEEKEQEILKKYDIKPIGLKIDSDRKESMINKDAILFLEKQRDDISKKAKTLDSENKTLAADLEDLFCMNTRLTDEKRDLKEKLVEIESANQTRFVEEIEETKTKFLEEIAVMKKEYSEKTHEQTSTINEYKSIIDKLLEENDLLKTRQSNDDNVAELEQLKSRVKELRQKNESLRNVNSKTQEIFMENKDLIEENSQLHEDIERIEACLKDIQAKFQDQAIKQLELIGDNETLKSEILELSVIKQPRILKLQTKMVDIVALQGDKEASLEELLQIERDRNISLEKIAHKNQASLNTLLSICRKFGFDQLESDTIYSVTMQTTNKKQILNNAGVVVTQNELNTLKSRRSEVNLNAQEECIIDELSSMLHESYQHSNQLIEQNKQLQNEFSALQLEKARSEKSHITSSSNTPSQISTSEKNDVNIFIKLFQEMGISQLQYGSTYSVHYQVLSSKAGSSRRSSYTFQHIVNAVNFDSIKDIMVRMGNSHIPPPSPKPMRKISRAPIMESPFKHDVKIGDLQNQDGTQLSILPNGSSESELKPVIKISSSGDATARELERLLRIAKRDNEELIKRNRELRHEMKSIKENKERFVEEHRRKSKDELLEEGAIFTSGGNNGVNDEESYQDLQHAYELSDANCTFLEKQNHILANQLQKMEALIDQYKNDMFDQNELLECAKKECQESGKKATEAERRNTQLKQEIEYLEGDLEYLKQKLKESGDEIALPDGKHIPQQGSPDQSALKADFDVLLSEKNSLILECESLKAKMKFLEAENKFALEEARLVQKQKQEQEQTVESPSLDKESKPILHPPQMRREKSNSFIEKEVKSEGLAKRFKALQKEHRQLQEDHQSQVQHRLEAEQRISVLDIEIQALHSSVEELEEKIIFMENKTLSGQNSRDDEEAVVLDLGRRLSSFDDASIPASAMPKEIQAIKEGAILVSQANNEIKQANGMLLRRNSSLRRESLQAVATKKELELLKDKLNSMEIENSVLKMESMKQRGRRNSLTRKLSHTWPEIKLVDTSSKSTQVCLDETMVASSSKDDDSSSEADIEELEFMIEDLTRRNSELKAKLFTSEKRTLELEKENQQLEDINLKVLERNSCLKEQLEEKQDNQKEEEMQLSDSALSDDVGSGNILFFKDNIMSEYQKAELEEEIKSLKYENQMLKQDLLKKTNDEEQLQNELQKKKVEIVHQGKLSKESKETRDDIAPMTSEKSTLSNENQHFDSTTRELNATINLLKKGKEMLVQQNLENVVTIEQLERQLLFNKRTSDTPKDSSFEILNGSLHDSEDHLLSQKFLLQSTIPHDKMTFDEGNLMLSFSHESEEGLMIQHVESVEKDDKIVERESHSAENETPNRESNLLKSSSKSFEDGNQSIEKDSYLVGGEPQNVESSLQNAEQNIQLEEEEDFDIFMKEGELSSEMEDFFRRYTQGETDLVGVITSETKEDAENVEQQNISVSQQIASVAEVEKPVGKVGRFRSKEDLEESVERQEHEIMELQKELHLLEEQGVKEEKKYKEVSEELEKTNKQLLISQQSFMELSLTLNDRLDEINHLKARVEDWNRDEERLTNEILSLEARLKEKDDEYRELERHMVECRYKIEASAKECDDYRSIVEEQERIMSEAHESNSIMQRNFNEMCKELSKKEDQILSYKEEVTKLSNDVVVGRKKKDEKVKLVQELEEEVEKLTARCDVLENDNKDMRKQIEGLETHNSSMQKDLVERDETTSVVVQEQQELHQSYAEQEDIIEDLRQKLRNSQEVVSLYEDSNSRKDVFDDVIDNEGLGTRTRGVVHCHDISFEIEQASKSVPSTKTAKEMSFENANITLPEILIRKQSTEAHEEICPSCVRRSNSLPANTAQLSNLQLFPSKYLGGQKAGLSDVSDIDDLDLTDTSMYTEEYVQKLKSKLKKCGNKVRDRNKIIQNQNEDIDNFLEDIAGKELKILHLRDRVDELQKEQRRHSSSREESLFSELRKEEGLFDVKTPSFSALSNSSFAGGNEALVKELFDLVDECCVEIQNLQQLVKDAPSVAEVEELREKLRVSRDKVNYLRAKLSKCVELGLISASVSREERTYEHCPNLLEIPGKTVNEIKTENELLQIYNNELKQEIEELRQHYLHGDPPLHSSMYHEHEMEADSIEDLLETEKEQKPTDTELMKEIDKLTQKLETAESQIEKDWEIIESQSVQLENLHQQYIEQRDENMKHLKMVKIKDDELENLFEDLSKLQKELDIKRRTNSRKSSASSTTTTSDKDNDQIESTKKKVKDAAVQVDDESDIKEREDLQEVTSEVSSQLLVSSQQTNKEIEEDLFRPINVTINMDKMNEEKTKKLIEDLRNQLEEKDLAYEELCLVVVAKETVLENLMMESKEERQRAKRKEEDLENLLNEKEEGIVKLHLMIRELEESLSNSQVHIEGILKDSIENCESEEAKENLIQEQENLIQHLRIELQNSSTSRAQWEDMQPGYKELMQNFVNVKTEQKRLRDDVSKILFENAKYIQEVVTQLRDYLKHFTSRDTLCAQVTNGYERESEFIEENHVSNTDFLSPASSDSENLFIPRQSSDSFNSSPIPQTVDTGSSLTNDFNLWTAKIRKFEREKEDLMEKHKNLSKRQEMMHKIQIDTIIRSLARRHSRKVRPFLTPSPELFTASTRMGQSEFLKTCIDKVKYLDQ</sequence>
<feature type="coiled-coil region" evidence="1">
    <location>
        <begin position="2656"/>
        <end position="2819"/>
    </location>
</feature>
<evidence type="ECO:0000313" key="4">
    <source>
        <dbReference type="Proteomes" id="UP000594262"/>
    </source>
</evidence>
<feature type="coiled-coil region" evidence="1">
    <location>
        <begin position="1974"/>
        <end position="2106"/>
    </location>
</feature>
<evidence type="ECO:0000256" key="2">
    <source>
        <dbReference type="SAM" id="MobiDB-lite"/>
    </source>
</evidence>
<dbReference type="PANTHER" id="PTHR23159:SF31">
    <property type="entry name" value="CENTROSOME-ASSOCIATED PROTEIN CEP250 ISOFORM X1"/>
    <property type="match status" value="1"/>
</dbReference>
<feature type="region of interest" description="Disordered" evidence="2">
    <location>
        <begin position="1534"/>
        <end position="1564"/>
    </location>
</feature>
<feature type="compositionally biased region" description="Polar residues" evidence="2">
    <location>
        <begin position="1552"/>
        <end position="1561"/>
    </location>
</feature>
<feature type="coiled-coil region" evidence="1">
    <location>
        <begin position="211"/>
        <end position="301"/>
    </location>
</feature>
<feature type="coiled-coil region" evidence="1">
    <location>
        <begin position="895"/>
        <end position="936"/>
    </location>
</feature>
<dbReference type="OrthoDB" id="10672607at2759"/>
<feature type="coiled-coil region" evidence="1">
    <location>
        <begin position="711"/>
        <end position="745"/>
    </location>
</feature>
<feature type="coiled-coil region" evidence="1">
    <location>
        <begin position="1301"/>
        <end position="1335"/>
    </location>
</feature>
<feature type="region of interest" description="Disordered" evidence="2">
    <location>
        <begin position="2569"/>
        <end position="2627"/>
    </location>
</feature>
<feature type="region of interest" description="Disordered" evidence="2">
    <location>
        <begin position="1681"/>
        <end position="1712"/>
    </location>
</feature>
<protein>
    <submittedName>
        <fullName evidence="3">Uncharacterized protein</fullName>
    </submittedName>
</protein>
<evidence type="ECO:0000313" key="3">
    <source>
        <dbReference type="EnsemblMetazoa" id="CLYHEMP014632.1"/>
    </source>
</evidence>
<dbReference type="GeneID" id="136803193"/>